<dbReference type="Proteomes" id="UP000248918">
    <property type="component" value="Unassembled WGS sequence"/>
</dbReference>
<gene>
    <name evidence="2" type="ORF">BX591_12980</name>
</gene>
<dbReference type="AlphaFoldDB" id="A0A329BHH7"/>
<proteinExistence type="predicted"/>
<evidence type="ECO:0000256" key="1">
    <source>
        <dbReference type="SAM" id="MobiDB-lite"/>
    </source>
</evidence>
<name>A0A329BHH7_9BURK</name>
<dbReference type="RefSeq" id="WP_111934843.1">
    <property type="nucleotide sequence ID" value="NZ_CADFFP010000028.1"/>
</dbReference>
<dbReference type="OrthoDB" id="9010018at2"/>
<sequence length="96" mass="10627">MKTQTSKPVAAARLEGGVTVRADALSWRRLQSTSQSAPRALFAAPPPDLLTLVIADQIKRRAQAEIQREALYDMPVQPERHEERGTDAYPADADEE</sequence>
<feature type="region of interest" description="Disordered" evidence="1">
    <location>
        <begin position="72"/>
        <end position="96"/>
    </location>
</feature>
<reference evidence="2 3" key="1">
    <citation type="submission" date="2018-06" db="EMBL/GenBank/DDBJ databases">
        <title>Genomic Encyclopedia of Type Strains, Phase III (KMG-III): the genomes of soil and plant-associated and newly described type strains.</title>
        <authorList>
            <person name="Whitman W."/>
        </authorList>
    </citation>
    <scope>NUCLEOTIDE SEQUENCE [LARGE SCALE GENOMIC DNA]</scope>
    <source>
        <strain evidence="2 3">LMG 23644</strain>
    </source>
</reference>
<organism evidence="2 3">
    <name type="scientific">Paraburkholderia bryophila</name>
    <dbReference type="NCBI Taxonomy" id="420952"/>
    <lineage>
        <taxon>Bacteria</taxon>
        <taxon>Pseudomonadati</taxon>
        <taxon>Pseudomonadota</taxon>
        <taxon>Betaproteobacteria</taxon>
        <taxon>Burkholderiales</taxon>
        <taxon>Burkholderiaceae</taxon>
        <taxon>Paraburkholderia</taxon>
    </lineage>
</organism>
<evidence type="ECO:0000313" key="2">
    <source>
        <dbReference type="EMBL" id="RAS21392.1"/>
    </source>
</evidence>
<protein>
    <submittedName>
        <fullName evidence="2">Uncharacterized protein</fullName>
    </submittedName>
</protein>
<comment type="caution">
    <text evidence="2">The sequence shown here is derived from an EMBL/GenBank/DDBJ whole genome shotgun (WGS) entry which is preliminary data.</text>
</comment>
<evidence type="ECO:0000313" key="3">
    <source>
        <dbReference type="Proteomes" id="UP000248918"/>
    </source>
</evidence>
<dbReference type="EMBL" id="QLTK01000029">
    <property type="protein sequence ID" value="RAS21392.1"/>
    <property type="molecule type" value="Genomic_DNA"/>
</dbReference>
<accession>A0A329BHH7</accession>